<proteinExistence type="predicted"/>
<evidence type="ECO:0000313" key="3">
    <source>
        <dbReference type="Proteomes" id="UP001363151"/>
    </source>
</evidence>
<gene>
    <name evidence="2" type="ORF">SO694_0012900</name>
</gene>
<feature type="domain" description="Formin GTPase-binding" evidence="1">
    <location>
        <begin position="10"/>
        <end position="54"/>
    </location>
</feature>
<organism evidence="2 3">
    <name type="scientific">Aureococcus anophagefferens</name>
    <name type="common">Harmful bloom alga</name>
    <dbReference type="NCBI Taxonomy" id="44056"/>
    <lineage>
        <taxon>Eukaryota</taxon>
        <taxon>Sar</taxon>
        <taxon>Stramenopiles</taxon>
        <taxon>Ochrophyta</taxon>
        <taxon>Pelagophyceae</taxon>
        <taxon>Pelagomonadales</taxon>
        <taxon>Pelagomonadaceae</taxon>
        <taxon>Aureococcus</taxon>
    </lineage>
</organism>
<dbReference type="EMBL" id="JBBJCI010000118">
    <property type="protein sequence ID" value="KAK7248241.1"/>
    <property type="molecule type" value="Genomic_DNA"/>
</dbReference>
<evidence type="ECO:0000313" key="2">
    <source>
        <dbReference type="EMBL" id="KAK7248241.1"/>
    </source>
</evidence>
<dbReference type="InterPro" id="IPR010473">
    <property type="entry name" value="GTPase-bd"/>
</dbReference>
<evidence type="ECO:0000259" key="1">
    <source>
        <dbReference type="Pfam" id="PF06371"/>
    </source>
</evidence>
<comment type="caution">
    <text evidence="2">The sequence shown here is derived from an EMBL/GenBank/DDBJ whole genome shotgun (WGS) entry which is preliminary data.</text>
</comment>
<dbReference type="Pfam" id="PF06371">
    <property type="entry name" value="Drf_GBD"/>
    <property type="match status" value="1"/>
</dbReference>
<keyword evidence="3" id="KW-1185">Reference proteome</keyword>
<reference evidence="2 3" key="1">
    <citation type="submission" date="2024-03" db="EMBL/GenBank/DDBJ databases">
        <title>Aureococcus anophagefferens CCMP1851 and Kratosvirus quantuckense: Draft genome of a second virus-susceptible host strain in the model system.</title>
        <authorList>
            <person name="Chase E."/>
            <person name="Truchon A.R."/>
            <person name="Schepens W."/>
            <person name="Wilhelm S.W."/>
        </authorList>
    </citation>
    <scope>NUCLEOTIDE SEQUENCE [LARGE SCALE GENOMIC DNA]</scope>
    <source>
        <strain evidence="2 3">CCMP1851</strain>
    </source>
</reference>
<name>A0ABR1G4J7_AURAN</name>
<protein>
    <recommendedName>
        <fullName evidence="1">Formin GTPase-binding domain-containing protein</fullName>
    </recommendedName>
</protein>
<dbReference type="Proteomes" id="UP001363151">
    <property type="component" value="Unassembled WGS sequence"/>
</dbReference>
<accession>A0ABR1G4J7</accession>
<sequence>MLSRSNTARKRPSDAQVNKMFEDVLLKLSLPEAAKPGMRAKPVEEQWKFVEMYAASGGAGASKPPTPRR</sequence>